<keyword evidence="2" id="KW-0342">GTP-binding</keyword>
<dbReference type="GO" id="GO:0003924">
    <property type="term" value="F:GTPase activity"/>
    <property type="evidence" value="ECO:0007669"/>
    <property type="project" value="InterPro"/>
</dbReference>
<dbReference type="InterPro" id="IPR003578">
    <property type="entry name" value="Small_GTPase_Rho"/>
</dbReference>
<name>A0AA88GMG9_NAELO</name>
<evidence type="ECO:0000256" key="1">
    <source>
        <dbReference type="ARBA" id="ARBA00022741"/>
    </source>
</evidence>
<dbReference type="Gene3D" id="3.40.50.300">
    <property type="entry name" value="P-loop containing nucleotide triphosphate hydrolases"/>
    <property type="match status" value="1"/>
</dbReference>
<organism evidence="4 5">
    <name type="scientific">Naegleria lovaniensis</name>
    <name type="common">Amoeba</name>
    <dbReference type="NCBI Taxonomy" id="51637"/>
    <lineage>
        <taxon>Eukaryota</taxon>
        <taxon>Discoba</taxon>
        <taxon>Heterolobosea</taxon>
        <taxon>Tetramitia</taxon>
        <taxon>Eutetramitia</taxon>
        <taxon>Vahlkampfiidae</taxon>
        <taxon>Naegleria</taxon>
    </lineage>
</organism>
<gene>
    <name evidence="4" type="ORF">C9374_004372</name>
</gene>
<dbReference type="PROSITE" id="PS51419">
    <property type="entry name" value="RAB"/>
    <property type="match status" value="1"/>
</dbReference>
<dbReference type="PRINTS" id="PR00449">
    <property type="entry name" value="RASTRNSFRMNG"/>
</dbReference>
<dbReference type="AlphaFoldDB" id="A0AA88GMG9"/>
<dbReference type="SMART" id="SM00174">
    <property type="entry name" value="RHO"/>
    <property type="match status" value="1"/>
</dbReference>
<evidence type="ECO:0000256" key="2">
    <source>
        <dbReference type="ARBA" id="ARBA00023134"/>
    </source>
</evidence>
<proteinExistence type="predicted"/>
<evidence type="ECO:0000256" key="3">
    <source>
        <dbReference type="SAM" id="Coils"/>
    </source>
</evidence>
<keyword evidence="3" id="KW-0175">Coiled coil</keyword>
<dbReference type="GO" id="GO:0007264">
    <property type="term" value="P:small GTPase-mediated signal transduction"/>
    <property type="evidence" value="ECO:0007669"/>
    <property type="project" value="InterPro"/>
</dbReference>
<comment type="caution">
    <text evidence="4">The sequence shown here is derived from an EMBL/GenBank/DDBJ whole genome shotgun (WGS) entry which is preliminary data.</text>
</comment>
<sequence>MSLTDENPLHDSPILHQDIFRIILSFLPIHDLNQIHLSMLSSEKFKSLGMIACQDEFWRNHYDLKIKYLKTITVQTIYVDHSYQKIYPNYVQKYELFTNNFKFHLIEMKHEIDQQAQHRLDQFQKQLQNASDSKNNFKQMTETRKIEQGISVIAKVSCRPHSFYSKKQLQKMCQKLPINQLLKDRIEKDLRFKIMLIGSKGVGKTCLEMAITSNVYRPEYIPTVSEIFQLLYVGNYPIESGVTSYLSIWDSAGGDEYDILRPLSYPDSDLFCLCFNIADLTSIEKLFSKWLSKFEDSLQPFLSFSLVVKLTFDIILKNVKKPNYNIYFNQFHLKVEKH</sequence>
<evidence type="ECO:0000313" key="4">
    <source>
        <dbReference type="EMBL" id="KAG2383701.1"/>
    </source>
</evidence>
<evidence type="ECO:0008006" key="6">
    <source>
        <dbReference type="Google" id="ProtNLM"/>
    </source>
</evidence>
<dbReference type="SUPFAM" id="SSF52540">
    <property type="entry name" value="P-loop containing nucleoside triphosphate hydrolases"/>
    <property type="match status" value="1"/>
</dbReference>
<keyword evidence="1" id="KW-0547">Nucleotide-binding</keyword>
<dbReference type="InterPro" id="IPR027417">
    <property type="entry name" value="P-loop_NTPase"/>
</dbReference>
<dbReference type="Pfam" id="PF00071">
    <property type="entry name" value="Ras"/>
    <property type="match status" value="1"/>
</dbReference>
<evidence type="ECO:0000313" key="5">
    <source>
        <dbReference type="Proteomes" id="UP000816034"/>
    </source>
</evidence>
<dbReference type="InterPro" id="IPR001806">
    <property type="entry name" value="Small_GTPase"/>
</dbReference>
<dbReference type="RefSeq" id="XP_044549380.1">
    <property type="nucleotide sequence ID" value="XM_044694004.1"/>
</dbReference>
<accession>A0AA88GMG9</accession>
<dbReference type="PANTHER" id="PTHR24072">
    <property type="entry name" value="RHO FAMILY GTPASE"/>
    <property type="match status" value="1"/>
</dbReference>
<feature type="coiled-coil region" evidence="3">
    <location>
        <begin position="113"/>
        <end position="140"/>
    </location>
</feature>
<reference evidence="4 5" key="1">
    <citation type="journal article" date="2018" name="BMC Genomics">
        <title>The genome of Naegleria lovaniensis, the basis for a comparative approach to unravel pathogenicity factors of the human pathogenic amoeba N. fowleri.</title>
        <authorList>
            <person name="Liechti N."/>
            <person name="Schurch N."/>
            <person name="Bruggmann R."/>
            <person name="Wittwer M."/>
        </authorList>
    </citation>
    <scope>NUCLEOTIDE SEQUENCE [LARGE SCALE GENOMIC DNA]</scope>
    <source>
        <strain evidence="4 5">ATCC 30569</strain>
    </source>
</reference>
<protein>
    <recommendedName>
        <fullName evidence="6">Rho family small GTPase</fullName>
    </recommendedName>
</protein>
<dbReference type="SMART" id="SM00175">
    <property type="entry name" value="RAB"/>
    <property type="match status" value="1"/>
</dbReference>
<dbReference type="GeneID" id="68096827"/>
<dbReference type="GO" id="GO:0005525">
    <property type="term" value="F:GTP binding"/>
    <property type="evidence" value="ECO:0007669"/>
    <property type="project" value="UniProtKB-KW"/>
</dbReference>
<keyword evidence="5" id="KW-1185">Reference proteome</keyword>
<dbReference type="PROSITE" id="PS51420">
    <property type="entry name" value="RHO"/>
    <property type="match status" value="1"/>
</dbReference>
<dbReference type="Proteomes" id="UP000816034">
    <property type="component" value="Unassembled WGS sequence"/>
</dbReference>
<dbReference type="EMBL" id="PYSW02000020">
    <property type="protein sequence ID" value="KAG2383701.1"/>
    <property type="molecule type" value="Genomic_DNA"/>
</dbReference>